<evidence type="ECO:0000256" key="4">
    <source>
        <dbReference type="ARBA" id="ARBA00022679"/>
    </source>
</evidence>
<dbReference type="InterPro" id="IPR005467">
    <property type="entry name" value="His_kinase_dom"/>
</dbReference>
<dbReference type="SUPFAM" id="SSF55874">
    <property type="entry name" value="ATPase domain of HSP90 chaperone/DNA topoisomerase II/histidine kinase"/>
    <property type="match status" value="1"/>
</dbReference>
<dbReference type="InterPro" id="IPR036890">
    <property type="entry name" value="HATPase_C_sf"/>
</dbReference>
<dbReference type="Gene3D" id="1.10.287.130">
    <property type="match status" value="1"/>
</dbReference>
<keyword evidence="6" id="KW-0902">Two-component regulatory system</keyword>
<dbReference type="Pfam" id="PF00512">
    <property type="entry name" value="HisKA"/>
    <property type="match status" value="1"/>
</dbReference>
<proteinExistence type="predicted"/>
<dbReference type="EC" id="2.7.13.3" evidence="2"/>
<evidence type="ECO:0000256" key="1">
    <source>
        <dbReference type="ARBA" id="ARBA00000085"/>
    </source>
</evidence>
<keyword evidence="5" id="KW-0418">Kinase</keyword>
<evidence type="ECO:0000313" key="9">
    <source>
        <dbReference type="Proteomes" id="UP000179129"/>
    </source>
</evidence>
<protein>
    <recommendedName>
        <fullName evidence="2">histidine kinase</fullName>
        <ecNumber evidence="2">2.7.13.3</ecNumber>
    </recommendedName>
</protein>
<dbReference type="InterPro" id="IPR003594">
    <property type="entry name" value="HATPase_dom"/>
</dbReference>
<feature type="domain" description="Histidine kinase" evidence="7">
    <location>
        <begin position="261"/>
        <end position="477"/>
    </location>
</feature>
<dbReference type="SMART" id="SM00388">
    <property type="entry name" value="HisKA"/>
    <property type="match status" value="1"/>
</dbReference>
<dbReference type="SMART" id="SM00387">
    <property type="entry name" value="HATPase_c"/>
    <property type="match status" value="1"/>
</dbReference>
<sequence>MAAPLESEVKTFLKTVANTVLKLDILSYYHDHPFAMDNAEGLARWLNRRTADVVAGLEELTRHGLFSHESEGGSAVYAFQPDEKTAALVERVIASYRLTREAVYTEVLALQEKQDELRREYQRILFTERGRTETILNSLEESVLVLNRTGTVLLANGQFYERFAQAGIAEREGPGLEELAASGEIAGAVRSSIAKIGEESLEETELGHGERFYRLQSTPVTGPDGKVIQGEEGGPAATVTVFRDITREREIERMREDFISMLTHDLRNPLGIIFGSSTLVLDGKLGLLNEKQHKLLSNVVKSCGLMDRLIEDFLTLSKLEAGQLPLSREKVDLNSLLQGVLQMFQPQIAELGLEAGFTTECEEVRVSADLIQLERVVSNLVSNAIKYNREGGRIDVRSFREGNWVKVAVDDTGKGISAEELPYVFEKFRRAAAVEHVKGTGLGLTIAKQLIGAMGGQIKVESEEGRGSRFTFSLPAL</sequence>
<evidence type="ECO:0000256" key="6">
    <source>
        <dbReference type="ARBA" id="ARBA00023012"/>
    </source>
</evidence>
<dbReference type="InterPro" id="IPR004358">
    <property type="entry name" value="Sig_transdc_His_kin-like_C"/>
</dbReference>
<reference evidence="8 9" key="1">
    <citation type="journal article" date="2016" name="Nat. Commun.">
        <title>Thousands of microbial genomes shed light on interconnected biogeochemical processes in an aquifer system.</title>
        <authorList>
            <person name="Anantharaman K."/>
            <person name="Brown C.T."/>
            <person name="Hug L.A."/>
            <person name="Sharon I."/>
            <person name="Castelle C.J."/>
            <person name="Probst A.J."/>
            <person name="Thomas B.C."/>
            <person name="Singh A."/>
            <person name="Wilkins M.J."/>
            <person name="Karaoz U."/>
            <person name="Brodie E.L."/>
            <person name="Williams K.H."/>
            <person name="Hubbard S.S."/>
            <person name="Banfield J.F."/>
        </authorList>
    </citation>
    <scope>NUCLEOTIDE SEQUENCE [LARGE SCALE GENOMIC DNA]</scope>
</reference>
<evidence type="ECO:0000259" key="7">
    <source>
        <dbReference type="PROSITE" id="PS50109"/>
    </source>
</evidence>
<keyword evidence="3" id="KW-0597">Phosphoprotein</keyword>
<evidence type="ECO:0000256" key="5">
    <source>
        <dbReference type="ARBA" id="ARBA00022777"/>
    </source>
</evidence>
<dbReference type="CDD" id="cd00082">
    <property type="entry name" value="HisKA"/>
    <property type="match status" value="1"/>
</dbReference>
<dbReference type="GO" id="GO:0000155">
    <property type="term" value="F:phosphorelay sensor kinase activity"/>
    <property type="evidence" value="ECO:0007669"/>
    <property type="project" value="InterPro"/>
</dbReference>
<dbReference type="FunFam" id="3.30.565.10:FF:000006">
    <property type="entry name" value="Sensor histidine kinase WalK"/>
    <property type="match status" value="1"/>
</dbReference>
<keyword evidence="4" id="KW-0808">Transferase</keyword>
<dbReference type="PROSITE" id="PS50109">
    <property type="entry name" value="HIS_KIN"/>
    <property type="match status" value="1"/>
</dbReference>
<comment type="caution">
    <text evidence="8">The sequence shown here is derived from an EMBL/GenBank/DDBJ whole genome shotgun (WGS) entry which is preliminary data.</text>
</comment>
<organism evidence="8 9">
    <name type="scientific">Candidatus Glassbacteria bacterium RIFCSPLOWO2_12_FULL_58_11</name>
    <dbReference type="NCBI Taxonomy" id="1817867"/>
    <lineage>
        <taxon>Bacteria</taxon>
        <taxon>Candidatus Glassiibacteriota</taxon>
    </lineage>
</organism>
<name>A0A1F5YWB9_9BACT</name>
<dbReference type="SUPFAM" id="SSF47384">
    <property type="entry name" value="Homodimeric domain of signal transducing histidine kinase"/>
    <property type="match status" value="1"/>
</dbReference>
<dbReference type="EMBL" id="MFIX01000119">
    <property type="protein sequence ID" value="OGG04489.1"/>
    <property type="molecule type" value="Genomic_DNA"/>
</dbReference>
<comment type="catalytic activity">
    <reaction evidence="1">
        <text>ATP + protein L-histidine = ADP + protein N-phospho-L-histidine.</text>
        <dbReference type="EC" id="2.7.13.3"/>
    </reaction>
</comment>
<dbReference type="InterPro" id="IPR036097">
    <property type="entry name" value="HisK_dim/P_sf"/>
</dbReference>
<dbReference type="Pfam" id="PF02518">
    <property type="entry name" value="HATPase_c"/>
    <property type="match status" value="1"/>
</dbReference>
<dbReference type="InterPro" id="IPR003661">
    <property type="entry name" value="HisK_dim/P_dom"/>
</dbReference>
<gene>
    <name evidence="8" type="ORF">A3F83_13140</name>
</gene>
<evidence type="ECO:0000256" key="3">
    <source>
        <dbReference type="ARBA" id="ARBA00022553"/>
    </source>
</evidence>
<dbReference type="InterPro" id="IPR050736">
    <property type="entry name" value="Sensor_HK_Regulatory"/>
</dbReference>
<accession>A0A1F5YWB9</accession>
<dbReference type="Gene3D" id="3.30.565.10">
    <property type="entry name" value="Histidine kinase-like ATPase, C-terminal domain"/>
    <property type="match status" value="1"/>
</dbReference>
<dbReference type="PANTHER" id="PTHR43711">
    <property type="entry name" value="TWO-COMPONENT HISTIDINE KINASE"/>
    <property type="match status" value="1"/>
</dbReference>
<dbReference type="PRINTS" id="PR00344">
    <property type="entry name" value="BCTRLSENSOR"/>
</dbReference>
<dbReference type="AlphaFoldDB" id="A0A1F5YWB9"/>
<evidence type="ECO:0000256" key="2">
    <source>
        <dbReference type="ARBA" id="ARBA00012438"/>
    </source>
</evidence>
<dbReference type="Gene3D" id="3.30.450.20">
    <property type="entry name" value="PAS domain"/>
    <property type="match status" value="1"/>
</dbReference>
<evidence type="ECO:0000313" key="8">
    <source>
        <dbReference type="EMBL" id="OGG04489.1"/>
    </source>
</evidence>
<dbReference type="STRING" id="1817867.A3F83_13140"/>
<dbReference type="Proteomes" id="UP000179129">
    <property type="component" value="Unassembled WGS sequence"/>
</dbReference>
<dbReference type="PANTHER" id="PTHR43711:SF1">
    <property type="entry name" value="HISTIDINE KINASE 1"/>
    <property type="match status" value="1"/>
</dbReference>